<dbReference type="eggNOG" id="COG3706">
    <property type="taxonomic scope" value="Bacteria"/>
</dbReference>
<dbReference type="STRING" id="1385517.N800_07495"/>
<dbReference type="EMBL" id="AVPU01000029">
    <property type="protein sequence ID" value="KGM53415.1"/>
    <property type="molecule type" value="Genomic_DNA"/>
</dbReference>
<dbReference type="InterPro" id="IPR000160">
    <property type="entry name" value="GGDEF_dom"/>
</dbReference>
<sequence length="560" mass="60437">MWRKGWAALLVLCAWLCAAPALAQALRVELLLSGGEAASPPVSASVLAVARAEAPADAAVLHPPYREGAYWLRLTTERPVQPAEGRVLVLDGAHAMGPVIYYPPAGAVRVVHESGQGGSGLLRRGWVLALPNGWPPGAVAYLRVGGAATEGVRLRFSDVSSLAREQRAQTRFFTAAFTGLMLMALGMLVIGVNFRERLYLSYGSYLVCLALYIMLLSGDAGEMRGLAWLNRAGRIGQWGLATLAVIIQLEFTRLFLELPQRLRHGARALRGLQWLHIALLATLLVGGRHVMGWYYLVGNTLLVLSVPLVLALAVWAWAKGATYAGYYLLGWGPLLAMVVLVAAHLLGVVNAPWAEQLLPVMAVLESGVLVMALSQHAANRHRLAVLARETVERDPLTGAMNAKAFHQLLESWQHLGVLGSKRYGLLLIDHDDLRQLNGRYGRAVGDAVLQQVLARIRGVLRPDDVVARLEADSFVVVTECDRKDCEQLAYRLSDVVGKRPLRIDGQAITATVSIGVAMSHPGDSVAMLLARAERALLSARIAGHGAVGHEPVRAPAPAME</sequence>
<dbReference type="CDD" id="cd01949">
    <property type="entry name" value="GGDEF"/>
    <property type="match status" value="1"/>
</dbReference>
<feature type="signal peptide" evidence="4">
    <location>
        <begin position="1"/>
        <end position="23"/>
    </location>
</feature>
<evidence type="ECO:0000313" key="6">
    <source>
        <dbReference type="EMBL" id="KGM53415.1"/>
    </source>
</evidence>
<evidence type="ECO:0000256" key="2">
    <source>
        <dbReference type="ARBA" id="ARBA00034247"/>
    </source>
</evidence>
<feature type="transmembrane region" description="Helical" evidence="3">
    <location>
        <begin position="325"/>
        <end position="347"/>
    </location>
</feature>
<dbReference type="Gene3D" id="3.30.70.270">
    <property type="match status" value="1"/>
</dbReference>
<gene>
    <name evidence="6" type="ORF">N800_07495</name>
</gene>
<dbReference type="InterPro" id="IPR029787">
    <property type="entry name" value="Nucleotide_cyclase"/>
</dbReference>
<feature type="transmembrane region" description="Helical" evidence="3">
    <location>
        <begin position="199"/>
        <end position="218"/>
    </location>
</feature>
<dbReference type="AlphaFoldDB" id="A0A0A0ET68"/>
<dbReference type="GO" id="GO:0005886">
    <property type="term" value="C:plasma membrane"/>
    <property type="evidence" value="ECO:0007669"/>
    <property type="project" value="TreeGrafter"/>
</dbReference>
<dbReference type="RefSeq" id="WP_036139295.1">
    <property type="nucleotide sequence ID" value="NZ_AVPU01000029.1"/>
</dbReference>
<comment type="caution">
    <text evidence="6">The sequence shown here is derived from an EMBL/GenBank/DDBJ whole genome shotgun (WGS) entry which is preliminary data.</text>
</comment>
<evidence type="ECO:0000256" key="1">
    <source>
        <dbReference type="ARBA" id="ARBA00012528"/>
    </source>
</evidence>
<dbReference type="OrthoDB" id="6013067at2"/>
<dbReference type="NCBIfam" id="TIGR00254">
    <property type="entry name" value="GGDEF"/>
    <property type="match status" value="1"/>
</dbReference>
<dbReference type="Proteomes" id="UP000029998">
    <property type="component" value="Unassembled WGS sequence"/>
</dbReference>
<organism evidence="6 7">
    <name type="scientific">Lysobacter daejeonensis GH1-9</name>
    <dbReference type="NCBI Taxonomy" id="1385517"/>
    <lineage>
        <taxon>Bacteria</taxon>
        <taxon>Pseudomonadati</taxon>
        <taxon>Pseudomonadota</taxon>
        <taxon>Gammaproteobacteria</taxon>
        <taxon>Lysobacterales</taxon>
        <taxon>Lysobacteraceae</taxon>
        <taxon>Aerolutibacter</taxon>
    </lineage>
</organism>
<dbReference type="Pfam" id="PF00990">
    <property type="entry name" value="GGDEF"/>
    <property type="match status" value="1"/>
</dbReference>
<keyword evidence="4" id="KW-0732">Signal</keyword>
<keyword evidence="3" id="KW-1133">Transmembrane helix</keyword>
<comment type="catalytic activity">
    <reaction evidence="2">
        <text>2 GTP = 3',3'-c-di-GMP + 2 diphosphate</text>
        <dbReference type="Rhea" id="RHEA:24898"/>
        <dbReference type="ChEBI" id="CHEBI:33019"/>
        <dbReference type="ChEBI" id="CHEBI:37565"/>
        <dbReference type="ChEBI" id="CHEBI:58805"/>
        <dbReference type="EC" id="2.7.7.65"/>
    </reaction>
</comment>
<dbReference type="GO" id="GO:0043709">
    <property type="term" value="P:cell adhesion involved in single-species biofilm formation"/>
    <property type="evidence" value="ECO:0007669"/>
    <property type="project" value="TreeGrafter"/>
</dbReference>
<dbReference type="SMART" id="SM00267">
    <property type="entry name" value="GGDEF"/>
    <property type="match status" value="1"/>
</dbReference>
<feature type="transmembrane region" description="Helical" evidence="3">
    <location>
        <begin position="268"/>
        <end position="287"/>
    </location>
</feature>
<accession>A0A0A0ET68</accession>
<evidence type="ECO:0000313" key="7">
    <source>
        <dbReference type="Proteomes" id="UP000029998"/>
    </source>
</evidence>
<protein>
    <recommendedName>
        <fullName evidence="1">diguanylate cyclase</fullName>
        <ecNumber evidence="1">2.7.7.65</ecNumber>
    </recommendedName>
</protein>
<feature type="chain" id="PRO_5001969228" description="diguanylate cyclase" evidence="4">
    <location>
        <begin position="24"/>
        <end position="560"/>
    </location>
</feature>
<dbReference type="GO" id="GO:0052621">
    <property type="term" value="F:diguanylate cyclase activity"/>
    <property type="evidence" value="ECO:0007669"/>
    <property type="project" value="UniProtKB-EC"/>
</dbReference>
<name>A0A0A0ET68_9GAMM</name>
<evidence type="ECO:0000256" key="4">
    <source>
        <dbReference type="SAM" id="SignalP"/>
    </source>
</evidence>
<keyword evidence="3" id="KW-0472">Membrane</keyword>
<dbReference type="PANTHER" id="PTHR45138">
    <property type="entry name" value="REGULATORY COMPONENTS OF SENSORY TRANSDUCTION SYSTEM"/>
    <property type="match status" value="1"/>
</dbReference>
<keyword evidence="3" id="KW-0812">Transmembrane</keyword>
<feature type="domain" description="GGDEF" evidence="5">
    <location>
        <begin position="421"/>
        <end position="552"/>
    </location>
</feature>
<dbReference type="InterPro" id="IPR043128">
    <property type="entry name" value="Rev_trsase/Diguanyl_cyclase"/>
</dbReference>
<dbReference type="PANTHER" id="PTHR45138:SF9">
    <property type="entry name" value="DIGUANYLATE CYCLASE DGCM-RELATED"/>
    <property type="match status" value="1"/>
</dbReference>
<proteinExistence type="predicted"/>
<evidence type="ECO:0000259" key="5">
    <source>
        <dbReference type="PROSITE" id="PS50887"/>
    </source>
</evidence>
<dbReference type="SUPFAM" id="SSF55073">
    <property type="entry name" value="Nucleotide cyclase"/>
    <property type="match status" value="1"/>
</dbReference>
<dbReference type="EC" id="2.7.7.65" evidence="1"/>
<dbReference type="Pfam" id="PF07695">
    <property type="entry name" value="7TMR-DISM_7TM"/>
    <property type="match status" value="1"/>
</dbReference>
<keyword evidence="7" id="KW-1185">Reference proteome</keyword>
<dbReference type="GO" id="GO:1902201">
    <property type="term" value="P:negative regulation of bacterial-type flagellum-dependent cell motility"/>
    <property type="evidence" value="ECO:0007669"/>
    <property type="project" value="TreeGrafter"/>
</dbReference>
<feature type="transmembrane region" description="Helical" evidence="3">
    <location>
        <begin position="172"/>
        <end position="192"/>
    </location>
</feature>
<dbReference type="PROSITE" id="PS50887">
    <property type="entry name" value="GGDEF"/>
    <property type="match status" value="1"/>
</dbReference>
<dbReference type="InterPro" id="IPR050469">
    <property type="entry name" value="Diguanylate_Cyclase"/>
</dbReference>
<dbReference type="InterPro" id="IPR011623">
    <property type="entry name" value="7TMR_DISM_rcpt_extracell_dom1"/>
</dbReference>
<feature type="transmembrane region" description="Helical" evidence="3">
    <location>
        <begin position="353"/>
        <end position="373"/>
    </location>
</feature>
<evidence type="ECO:0000256" key="3">
    <source>
        <dbReference type="SAM" id="Phobius"/>
    </source>
</evidence>
<feature type="transmembrane region" description="Helical" evidence="3">
    <location>
        <begin position="293"/>
        <end position="318"/>
    </location>
</feature>
<reference evidence="6 7" key="1">
    <citation type="submission" date="2013-08" db="EMBL/GenBank/DDBJ databases">
        <title>Genome sequencing of Lysobacter.</title>
        <authorList>
            <person name="Zhang S."/>
            <person name="Wang G."/>
        </authorList>
    </citation>
    <scope>NUCLEOTIDE SEQUENCE [LARGE SCALE GENOMIC DNA]</scope>
    <source>
        <strain evidence="6 7">GH1-9</strain>
    </source>
</reference>
<feature type="transmembrane region" description="Helical" evidence="3">
    <location>
        <begin position="238"/>
        <end position="256"/>
    </location>
</feature>